<feature type="transmembrane region" description="Helical" evidence="1">
    <location>
        <begin position="238"/>
        <end position="259"/>
    </location>
</feature>
<feature type="transmembrane region" description="Helical" evidence="1">
    <location>
        <begin position="167"/>
        <end position="186"/>
    </location>
</feature>
<dbReference type="AlphaFoldDB" id="A0A831TCL8"/>
<proteinExistence type="predicted"/>
<keyword evidence="1" id="KW-0812">Transmembrane</keyword>
<protein>
    <recommendedName>
        <fullName evidence="3">Divalent metal cation transporter</fullName>
    </recommendedName>
</protein>
<feature type="transmembrane region" description="Helical" evidence="1">
    <location>
        <begin position="443"/>
        <end position="464"/>
    </location>
</feature>
<feature type="transmembrane region" description="Helical" evidence="1">
    <location>
        <begin position="312"/>
        <end position="340"/>
    </location>
</feature>
<feature type="transmembrane region" description="Helical" evidence="1">
    <location>
        <begin position="198"/>
        <end position="218"/>
    </location>
</feature>
<gene>
    <name evidence="2" type="ORF">ENP34_14420</name>
</gene>
<evidence type="ECO:0000313" key="2">
    <source>
        <dbReference type="EMBL" id="HEG92610.1"/>
    </source>
</evidence>
<feature type="transmembrane region" description="Helical" evidence="1">
    <location>
        <begin position="122"/>
        <end position="147"/>
    </location>
</feature>
<comment type="caution">
    <text evidence="2">The sequence shown here is derived from an EMBL/GenBank/DDBJ whole genome shotgun (WGS) entry which is preliminary data.</text>
</comment>
<keyword evidence="1" id="KW-0472">Membrane</keyword>
<reference evidence="2" key="1">
    <citation type="journal article" date="2020" name="mSystems">
        <title>Genome- and Community-Level Interaction Insights into Carbon Utilization and Element Cycling Functions of Hydrothermarchaeota in Hydrothermal Sediment.</title>
        <authorList>
            <person name="Zhou Z."/>
            <person name="Liu Y."/>
            <person name="Xu W."/>
            <person name="Pan J."/>
            <person name="Luo Z.H."/>
            <person name="Li M."/>
        </authorList>
    </citation>
    <scope>NUCLEOTIDE SEQUENCE [LARGE SCALE GENOMIC DNA]</scope>
    <source>
        <strain evidence="2">SpSt-210</strain>
    </source>
</reference>
<feature type="transmembrane region" description="Helical" evidence="1">
    <location>
        <begin position="50"/>
        <end position="69"/>
    </location>
</feature>
<evidence type="ECO:0000256" key="1">
    <source>
        <dbReference type="SAM" id="Phobius"/>
    </source>
</evidence>
<feature type="transmembrane region" description="Helical" evidence="1">
    <location>
        <begin position="418"/>
        <end position="437"/>
    </location>
</feature>
<dbReference type="EMBL" id="DSIY01000335">
    <property type="protein sequence ID" value="HEG92610.1"/>
    <property type="molecule type" value="Genomic_DNA"/>
</dbReference>
<accession>A0A831TCL8</accession>
<feature type="transmembrane region" description="Helical" evidence="1">
    <location>
        <begin position="476"/>
        <end position="498"/>
    </location>
</feature>
<evidence type="ECO:0008006" key="3">
    <source>
        <dbReference type="Google" id="ProtNLM"/>
    </source>
</evidence>
<organism evidence="2">
    <name type="scientific">Thermorudis peleae</name>
    <dbReference type="NCBI Taxonomy" id="1382356"/>
    <lineage>
        <taxon>Bacteria</taxon>
        <taxon>Pseudomonadati</taxon>
        <taxon>Thermomicrobiota</taxon>
        <taxon>Thermomicrobia</taxon>
        <taxon>Thermomicrobia incertae sedis</taxon>
        <taxon>Thermorudis</taxon>
    </lineage>
</organism>
<dbReference type="NCBIfam" id="NF037982">
    <property type="entry name" value="Nramp_1"/>
    <property type="match status" value="1"/>
</dbReference>
<name>A0A831TCL8_9BACT</name>
<feature type="transmembrane region" description="Helical" evidence="1">
    <location>
        <begin position="369"/>
        <end position="389"/>
    </location>
</feature>
<keyword evidence="1" id="KW-1133">Transmembrane helix</keyword>
<sequence length="509" mass="56016">MSSAGDAGRVAVETYQIGTNRPPLVVTDLPEPEEVFKVPRIGPKEAITKVIGPSLIALGLSIGSGEWLLGPLGVAQYGFIGLGWVILLSAILQTFYNVEITRYIMATGEVPVLGWARVPLGLFLWMPLGLLMVYFANIWGGWAAGAGEGLYVLLTGNLVDEPGERTAARWLAVGLMVLVLVITLFGQKIARTLELVNWVIVGFILVTLLLVDLFIVPASKWWEGLRGFLTPALPPSGVDATLLGGLAGYTALASGLNWYNMNYYRDHGYGMGARVGFIAGLVGGRQEEVMPSGVTFPDTPENARRWKRWFRLLLLDQWVVFFGGAILGMYLTTILVSHLASLPGEEPPTRATMPTYAADVLSRHYSSGLYAWALLVGFFILFSTQLGVFESLVRNVVDALHGTSPGFRRLIAGDPRRFYYPFMALLVVVISFLIFQALPTGLILISANMSNLGVLVFPFLLMYLNSKLPGPARMRWWSYVVLILNTIFFGFFFLNFLWQRITGTALVSF</sequence>
<feature type="transmembrane region" description="Helical" evidence="1">
    <location>
        <begin position="75"/>
        <end position="96"/>
    </location>
</feature>